<evidence type="ECO:0000259" key="1">
    <source>
        <dbReference type="PROSITE" id="PS50042"/>
    </source>
</evidence>
<dbReference type="PROSITE" id="PS50042">
    <property type="entry name" value="CNMP_BINDING_3"/>
    <property type="match status" value="1"/>
</dbReference>
<accession>A0A841R7N5</accession>
<dbReference type="CDD" id="cd00038">
    <property type="entry name" value="CAP_ED"/>
    <property type="match status" value="1"/>
</dbReference>
<evidence type="ECO:0000313" key="2">
    <source>
        <dbReference type="EMBL" id="MBB6479050.1"/>
    </source>
</evidence>
<dbReference type="PANTHER" id="PTHR24567:SF74">
    <property type="entry name" value="HTH-TYPE TRANSCRIPTIONAL REGULATOR ARCR"/>
    <property type="match status" value="1"/>
</dbReference>
<dbReference type="Proteomes" id="UP000587760">
    <property type="component" value="Unassembled WGS sequence"/>
</dbReference>
<protein>
    <submittedName>
        <fullName evidence="2">CRP-like cAMP-binding protein</fullName>
    </submittedName>
</protein>
<keyword evidence="3" id="KW-1185">Reference proteome</keyword>
<dbReference type="GO" id="GO:0003700">
    <property type="term" value="F:DNA-binding transcription factor activity"/>
    <property type="evidence" value="ECO:0007669"/>
    <property type="project" value="TreeGrafter"/>
</dbReference>
<dbReference type="PROSITE" id="PS00889">
    <property type="entry name" value="CNMP_BINDING_2"/>
    <property type="match status" value="1"/>
</dbReference>
<dbReference type="InterPro" id="IPR018488">
    <property type="entry name" value="cNMP-bd_CS"/>
</dbReference>
<dbReference type="RefSeq" id="WP_184743779.1">
    <property type="nucleotide sequence ID" value="NZ_JACHGJ010000001.1"/>
</dbReference>
<comment type="caution">
    <text evidence="2">The sequence shown here is derived from an EMBL/GenBank/DDBJ whole genome shotgun (WGS) entry which is preliminary data.</text>
</comment>
<dbReference type="Gene3D" id="2.60.120.10">
    <property type="entry name" value="Jelly Rolls"/>
    <property type="match status" value="1"/>
</dbReference>
<gene>
    <name evidence="2" type="ORF">HNR50_000683</name>
</gene>
<dbReference type="SUPFAM" id="SSF51206">
    <property type="entry name" value="cAMP-binding domain-like"/>
    <property type="match status" value="1"/>
</dbReference>
<dbReference type="SMART" id="SM00100">
    <property type="entry name" value="cNMP"/>
    <property type="match status" value="1"/>
</dbReference>
<dbReference type="AlphaFoldDB" id="A0A841R7N5"/>
<evidence type="ECO:0000313" key="3">
    <source>
        <dbReference type="Proteomes" id="UP000587760"/>
    </source>
</evidence>
<dbReference type="InterPro" id="IPR018490">
    <property type="entry name" value="cNMP-bd_dom_sf"/>
</dbReference>
<dbReference type="InterPro" id="IPR000595">
    <property type="entry name" value="cNMP-bd_dom"/>
</dbReference>
<organism evidence="2 3">
    <name type="scientific">Spirochaeta isovalerica</name>
    <dbReference type="NCBI Taxonomy" id="150"/>
    <lineage>
        <taxon>Bacteria</taxon>
        <taxon>Pseudomonadati</taxon>
        <taxon>Spirochaetota</taxon>
        <taxon>Spirochaetia</taxon>
        <taxon>Spirochaetales</taxon>
        <taxon>Spirochaetaceae</taxon>
        <taxon>Spirochaeta</taxon>
    </lineage>
</organism>
<proteinExistence type="predicted"/>
<reference evidence="2 3" key="1">
    <citation type="submission" date="2020-08" db="EMBL/GenBank/DDBJ databases">
        <title>Genomic Encyclopedia of Type Strains, Phase IV (KMG-IV): sequencing the most valuable type-strain genomes for metagenomic binning, comparative biology and taxonomic classification.</title>
        <authorList>
            <person name="Goeker M."/>
        </authorList>
    </citation>
    <scope>NUCLEOTIDE SEQUENCE [LARGE SCALE GENOMIC DNA]</scope>
    <source>
        <strain evidence="2 3">DSM 2461</strain>
    </source>
</reference>
<dbReference type="InterPro" id="IPR014710">
    <property type="entry name" value="RmlC-like_jellyroll"/>
</dbReference>
<dbReference type="PANTHER" id="PTHR24567">
    <property type="entry name" value="CRP FAMILY TRANSCRIPTIONAL REGULATORY PROTEIN"/>
    <property type="match status" value="1"/>
</dbReference>
<dbReference type="InterPro" id="IPR050397">
    <property type="entry name" value="Env_Response_Regulators"/>
</dbReference>
<name>A0A841R7N5_9SPIO</name>
<dbReference type="PRINTS" id="PR00103">
    <property type="entry name" value="CAMPKINASE"/>
</dbReference>
<dbReference type="Pfam" id="PF00027">
    <property type="entry name" value="cNMP_binding"/>
    <property type="match status" value="1"/>
</dbReference>
<dbReference type="EMBL" id="JACHGJ010000001">
    <property type="protein sequence ID" value="MBB6479050.1"/>
    <property type="molecule type" value="Genomic_DNA"/>
</dbReference>
<dbReference type="GO" id="GO:0005829">
    <property type="term" value="C:cytosol"/>
    <property type="evidence" value="ECO:0007669"/>
    <property type="project" value="TreeGrafter"/>
</dbReference>
<feature type="domain" description="Cyclic nucleotide-binding" evidence="1">
    <location>
        <begin position="13"/>
        <end position="113"/>
    </location>
</feature>
<dbReference type="InterPro" id="IPR036388">
    <property type="entry name" value="WH-like_DNA-bd_sf"/>
</dbReference>
<sequence length="221" mass="25666">MKLDLSMFERFAVTYNPGDIIFCEYEPGDSFYLIQSGKVKIVKIFGNIEKTLDILNPGEFFGEMALLEEAPRSATIIAVEPCKLLEFNKENFEILMKGNPQMAMKLLRLFTKRLYDQKRRFMILTLDDIDAKIMDVFLMLFEVGNYISEDVEASGKVVFNNSIDDIAHWAGISPDECQPVLNNFSIQRKIEIDNDRITVKNINEFRRQVDSKRRRQEAVEE</sequence>
<dbReference type="Gene3D" id="1.10.10.10">
    <property type="entry name" value="Winged helix-like DNA-binding domain superfamily/Winged helix DNA-binding domain"/>
    <property type="match status" value="1"/>
</dbReference>